<protein>
    <recommendedName>
        <fullName evidence="1">N-acetyltransferase domain-containing protein</fullName>
    </recommendedName>
</protein>
<dbReference type="AlphaFoldDB" id="A0A917RCQ5"/>
<gene>
    <name evidence="2" type="ORF">GCM10011588_15660</name>
</gene>
<name>A0A917RCQ5_9NOCA</name>
<dbReference type="Proteomes" id="UP000638263">
    <property type="component" value="Unassembled WGS sequence"/>
</dbReference>
<dbReference type="InterPro" id="IPR016181">
    <property type="entry name" value="Acyl_CoA_acyltransferase"/>
</dbReference>
<organism evidence="2 3">
    <name type="scientific">Nocardia jinanensis</name>
    <dbReference type="NCBI Taxonomy" id="382504"/>
    <lineage>
        <taxon>Bacteria</taxon>
        <taxon>Bacillati</taxon>
        <taxon>Actinomycetota</taxon>
        <taxon>Actinomycetes</taxon>
        <taxon>Mycobacteriales</taxon>
        <taxon>Nocardiaceae</taxon>
        <taxon>Nocardia</taxon>
    </lineage>
</organism>
<evidence type="ECO:0000313" key="3">
    <source>
        <dbReference type="Proteomes" id="UP000638263"/>
    </source>
</evidence>
<sequence>MTIEIVTGRELGEDYRRPITEVFADAFGPDFSYFAKSTAQLTDTFEHMLVLDLFYVALVDGRPAGITACTDGRQQCVAPNGGQLRKHLGPVNGTIAHFVFRREFLRTIREAGDATASLEFVGTSSRHQGRGVATALLTHLLALPRYSEYLLEDIADTNSTALALYERLGFVEYKRRNVRHTKRTGINHYISMKLVQN</sequence>
<dbReference type="GO" id="GO:0016747">
    <property type="term" value="F:acyltransferase activity, transferring groups other than amino-acyl groups"/>
    <property type="evidence" value="ECO:0007669"/>
    <property type="project" value="InterPro"/>
</dbReference>
<accession>A0A917RCQ5</accession>
<dbReference type="PROSITE" id="PS51186">
    <property type="entry name" value="GNAT"/>
    <property type="match status" value="1"/>
</dbReference>
<dbReference type="InterPro" id="IPR000182">
    <property type="entry name" value="GNAT_dom"/>
</dbReference>
<comment type="caution">
    <text evidence="2">The sequence shown here is derived from an EMBL/GenBank/DDBJ whole genome shotgun (WGS) entry which is preliminary data.</text>
</comment>
<dbReference type="Pfam" id="PF00583">
    <property type="entry name" value="Acetyltransf_1"/>
    <property type="match status" value="1"/>
</dbReference>
<dbReference type="RefSeq" id="WP_062996646.1">
    <property type="nucleotide sequence ID" value="NZ_BMMH01000002.1"/>
</dbReference>
<proteinExistence type="predicted"/>
<keyword evidence="3" id="KW-1185">Reference proteome</keyword>
<evidence type="ECO:0000313" key="2">
    <source>
        <dbReference type="EMBL" id="GGL01801.1"/>
    </source>
</evidence>
<dbReference type="Gene3D" id="3.40.630.30">
    <property type="match status" value="1"/>
</dbReference>
<reference evidence="2" key="1">
    <citation type="journal article" date="2014" name="Int. J. Syst. Evol. Microbiol.">
        <title>Complete genome sequence of Corynebacterium casei LMG S-19264T (=DSM 44701T), isolated from a smear-ripened cheese.</title>
        <authorList>
            <consortium name="US DOE Joint Genome Institute (JGI-PGF)"/>
            <person name="Walter F."/>
            <person name="Albersmeier A."/>
            <person name="Kalinowski J."/>
            <person name="Ruckert C."/>
        </authorList>
    </citation>
    <scope>NUCLEOTIDE SEQUENCE</scope>
    <source>
        <strain evidence="2">CGMCC 4.3508</strain>
    </source>
</reference>
<dbReference type="EMBL" id="BMMH01000002">
    <property type="protein sequence ID" value="GGL01801.1"/>
    <property type="molecule type" value="Genomic_DNA"/>
</dbReference>
<evidence type="ECO:0000259" key="1">
    <source>
        <dbReference type="PROSITE" id="PS51186"/>
    </source>
</evidence>
<dbReference type="SUPFAM" id="SSF55729">
    <property type="entry name" value="Acyl-CoA N-acyltransferases (Nat)"/>
    <property type="match status" value="1"/>
</dbReference>
<reference evidence="2" key="2">
    <citation type="submission" date="2020-09" db="EMBL/GenBank/DDBJ databases">
        <authorList>
            <person name="Sun Q."/>
            <person name="Zhou Y."/>
        </authorList>
    </citation>
    <scope>NUCLEOTIDE SEQUENCE</scope>
    <source>
        <strain evidence="2">CGMCC 4.3508</strain>
    </source>
</reference>
<feature type="domain" description="N-acetyltransferase" evidence="1">
    <location>
        <begin position="6"/>
        <end position="196"/>
    </location>
</feature>